<dbReference type="GO" id="GO:0003677">
    <property type="term" value="F:DNA binding"/>
    <property type="evidence" value="ECO:0007669"/>
    <property type="project" value="UniProtKB-UniRule"/>
</dbReference>
<evidence type="ECO:0000256" key="1">
    <source>
        <dbReference type="ARBA" id="ARBA00023015"/>
    </source>
</evidence>
<proteinExistence type="inferred from homology"/>
<gene>
    <name evidence="5" type="ORF">EHS13_00885</name>
</gene>
<dbReference type="RefSeq" id="WP_155698468.1">
    <property type="nucleotide sequence ID" value="NZ_CP034235.1"/>
</dbReference>
<dbReference type="PIRSF" id="PIRSF006707">
    <property type="entry name" value="MJ1563"/>
    <property type="match status" value="1"/>
</dbReference>
<dbReference type="SUPFAM" id="SSF46785">
    <property type="entry name" value="Winged helix' DNA-binding domain"/>
    <property type="match status" value="1"/>
</dbReference>
<evidence type="ECO:0000256" key="4">
    <source>
        <dbReference type="PIRNR" id="PIRNR006707"/>
    </source>
</evidence>
<comment type="similarity">
    <text evidence="4">Belongs to the GbsR family.</text>
</comment>
<dbReference type="KEGG" id="ppsc:EHS13_00885"/>
<accession>A0A6B8RDH3</accession>
<dbReference type="InterPro" id="IPR026282">
    <property type="entry name" value="MJ1563"/>
</dbReference>
<dbReference type="InterPro" id="IPR052362">
    <property type="entry name" value="HTH-GbsR_regulator"/>
</dbReference>
<dbReference type="EMBL" id="CP034235">
    <property type="protein sequence ID" value="QGQ93575.1"/>
    <property type="molecule type" value="Genomic_DNA"/>
</dbReference>
<dbReference type="AlphaFoldDB" id="A0A6B8RDH3"/>
<evidence type="ECO:0000313" key="5">
    <source>
        <dbReference type="EMBL" id="QGQ93575.1"/>
    </source>
</evidence>
<sequence length="179" mass="21260">MSSEPNNPYKDKRMQLRQQVIHAISETMDFYGVTSSYGELYGVMFFEDRPMTLEEMKVEMNMSKSNMSYAIRSLLDSQMVVKLEEKQQKQNLYLAEADFFRAFQNFLTKSLEREIQVMTETIDKVMPDLKEFVLAIDTPDEDRQLGLRDLHKLMHAAKYYEWLQKFTDKLKNGDYFENV</sequence>
<dbReference type="PANTHER" id="PTHR38465">
    <property type="entry name" value="HTH-TYPE TRANSCRIPTIONAL REGULATOR MJ1563-RELATED"/>
    <property type="match status" value="1"/>
</dbReference>
<evidence type="ECO:0000313" key="6">
    <source>
        <dbReference type="Proteomes" id="UP000426246"/>
    </source>
</evidence>
<organism evidence="5 6">
    <name type="scientific">Paenibacillus psychroresistens</name>
    <dbReference type="NCBI Taxonomy" id="1778678"/>
    <lineage>
        <taxon>Bacteria</taxon>
        <taxon>Bacillati</taxon>
        <taxon>Bacillota</taxon>
        <taxon>Bacilli</taxon>
        <taxon>Bacillales</taxon>
        <taxon>Paenibacillaceae</taxon>
        <taxon>Paenibacillus</taxon>
    </lineage>
</organism>
<dbReference type="Proteomes" id="UP000426246">
    <property type="component" value="Chromosome"/>
</dbReference>
<dbReference type="InterPro" id="IPR036390">
    <property type="entry name" value="WH_DNA-bd_sf"/>
</dbReference>
<keyword evidence="2 4" id="KW-0238">DNA-binding</keyword>
<dbReference type="OrthoDB" id="9800374at2"/>
<evidence type="ECO:0000256" key="3">
    <source>
        <dbReference type="ARBA" id="ARBA00023163"/>
    </source>
</evidence>
<dbReference type="Gene3D" id="1.10.10.10">
    <property type="entry name" value="Winged helix-like DNA-binding domain superfamily/Winged helix DNA-binding domain"/>
    <property type="match status" value="1"/>
</dbReference>
<keyword evidence="6" id="KW-1185">Reference proteome</keyword>
<evidence type="ECO:0000256" key="2">
    <source>
        <dbReference type="ARBA" id="ARBA00023125"/>
    </source>
</evidence>
<reference evidence="6" key="1">
    <citation type="submission" date="2018-11" db="EMBL/GenBank/DDBJ databases">
        <title>Complete genome sequence of Paenibacillus sp. ML311-T8.</title>
        <authorList>
            <person name="Nam Y.-D."/>
            <person name="Kang J."/>
            <person name="Chung W.-H."/>
            <person name="Park Y.S."/>
        </authorList>
    </citation>
    <scope>NUCLEOTIDE SEQUENCE [LARGE SCALE GENOMIC DNA]</scope>
    <source>
        <strain evidence="6">ML311-T8</strain>
    </source>
</reference>
<name>A0A6B8RDH3_9BACL</name>
<dbReference type="PANTHER" id="PTHR38465:SF1">
    <property type="entry name" value="HTH-TYPE TRANSCRIPTIONAL REGULATOR MJ1563-RELATED"/>
    <property type="match status" value="1"/>
</dbReference>
<protein>
    <recommendedName>
        <fullName evidence="4">HTH-type transcriptional regulator</fullName>
    </recommendedName>
</protein>
<keyword evidence="1 4" id="KW-0805">Transcription regulation</keyword>
<keyword evidence="3 4" id="KW-0804">Transcription</keyword>
<dbReference type="InterPro" id="IPR036388">
    <property type="entry name" value="WH-like_DNA-bd_sf"/>
</dbReference>